<dbReference type="OrthoDB" id="2989382at2"/>
<organism evidence="3 4">
    <name type="scientific">Bacillus mesophilum</name>
    <dbReference type="NCBI Taxonomy" id="1071718"/>
    <lineage>
        <taxon>Bacteria</taxon>
        <taxon>Bacillati</taxon>
        <taxon>Bacillota</taxon>
        <taxon>Bacilli</taxon>
        <taxon>Bacillales</taxon>
        <taxon>Bacillaceae</taxon>
        <taxon>Bacillus</taxon>
    </lineage>
</organism>
<accession>A0A7V7RII9</accession>
<evidence type="ECO:0000313" key="4">
    <source>
        <dbReference type="Proteomes" id="UP000441354"/>
    </source>
</evidence>
<dbReference type="Proteomes" id="UP000441354">
    <property type="component" value="Unassembled WGS sequence"/>
</dbReference>
<reference evidence="3 4" key="1">
    <citation type="journal article" date="2014" name="Arch. Microbiol.">
        <title>Bacillus mesophilum sp. nov., strain IITR-54T, a novel 4-chlorobiphenyl dechlorinating bacterium.</title>
        <authorList>
            <person name="Manickam N."/>
            <person name="Singh N.K."/>
            <person name="Bajaj A."/>
            <person name="Kumar R.M."/>
            <person name="Kaur G."/>
            <person name="Kaur N."/>
            <person name="Bala M."/>
            <person name="Kumar A."/>
            <person name="Mayilraj S."/>
        </authorList>
    </citation>
    <scope>NUCLEOTIDE SEQUENCE [LARGE SCALE GENOMIC DNA]</scope>
    <source>
        <strain evidence="3 4">IITR-54</strain>
    </source>
</reference>
<gene>
    <name evidence="3" type="ORF">F7732_20045</name>
</gene>
<feature type="region of interest" description="Disordered" evidence="1">
    <location>
        <begin position="206"/>
        <end position="259"/>
    </location>
</feature>
<protein>
    <submittedName>
        <fullName evidence="3">Flp pilus assembly protein CpaB</fullName>
    </submittedName>
</protein>
<sequence length="259" mass="28574">MLESKRRAAIFLLLAFLLAAGAGYLVLDKVRDLNAELGGMTKIYIANGNIPVRTLIEGSQIRTMDIPNKFLNDAHITDKDEIINNVSVVPLAEGEIITNNMLKPFTELRDENNRLVAMYPSEKVQFDQVVETLDRVDIVVSTDNNGEQKTEVFMRDVPVAFAQGTEEDFAGVALEVSIEDAPRLIHMQNYADKVRVLKANVGKEDISPAQLPDQPDQDTAEEEQPPANDEEAANEEAEAEDGAADSSEESETEADQNNN</sequence>
<keyword evidence="4" id="KW-1185">Reference proteome</keyword>
<evidence type="ECO:0000256" key="1">
    <source>
        <dbReference type="SAM" id="MobiDB-lite"/>
    </source>
</evidence>
<dbReference type="Pfam" id="PF08666">
    <property type="entry name" value="SAF"/>
    <property type="match status" value="1"/>
</dbReference>
<evidence type="ECO:0000259" key="2">
    <source>
        <dbReference type="Pfam" id="PF08666"/>
    </source>
</evidence>
<dbReference type="AlphaFoldDB" id="A0A7V7RII9"/>
<feature type="compositionally biased region" description="Acidic residues" evidence="1">
    <location>
        <begin position="215"/>
        <end position="259"/>
    </location>
</feature>
<dbReference type="InterPro" id="IPR013974">
    <property type="entry name" value="SAF"/>
</dbReference>
<evidence type="ECO:0000313" key="3">
    <source>
        <dbReference type="EMBL" id="KAB2330077.1"/>
    </source>
</evidence>
<proteinExistence type="predicted"/>
<feature type="domain" description="SAF" evidence="2">
    <location>
        <begin position="44"/>
        <end position="103"/>
    </location>
</feature>
<comment type="caution">
    <text evidence="3">The sequence shown here is derived from an EMBL/GenBank/DDBJ whole genome shotgun (WGS) entry which is preliminary data.</text>
</comment>
<name>A0A7V7RII9_9BACI</name>
<dbReference type="EMBL" id="WBOT01000009">
    <property type="protein sequence ID" value="KAB2330077.1"/>
    <property type="molecule type" value="Genomic_DNA"/>
</dbReference>
<dbReference type="Gene3D" id="3.90.1210.10">
    <property type="entry name" value="Antifreeze-like/N-acetylneuraminic acid synthase C-terminal domain"/>
    <property type="match status" value="1"/>
</dbReference>
<dbReference type="CDD" id="cd11614">
    <property type="entry name" value="SAF_CpaB_FlgA_like"/>
    <property type="match status" value="1"/>
</dbReference>
<dbReference type="RefSeq" id="WP_151575834.1">
    <property type="nucleotide sequence ID" value="NZ_WBOT01000009.1"/>
</dbReference>